<evidence type="ECO:0000313" key="2">
    <source>
        <dbReference type="EMBL" id="RQD74122.1"/>
    </source>
</evidence>
<dbReference type="InterPro" id="IPR001387">
    <property type="entry name" value="Cro/C1-type_HTH"/>
</dbReference>
<comment type="caution">
    <text evidence="2">The sequence shown here is derived from an EMBL/GenBank/DDBJ whole genome shotgun (WGS) entry which is preliminary data.</text>
</comment>
<dbReference type="CDD" id="cd00093">
    <property type="entry name" value="HTH_XRE"/>
    <property type="match status" value="1"/>
</dbReference>
<dbReference type="SMART" id="SM00530">
    <property type="entry name" value="HTH_XRE"/>
    <property type="match status" value="1"/>
</dbReference>
<reference evidence="2 3" key="1">
    <citation type="submission" date="2018-08" db="EMBL/GenBank/DDBJ databases">
        <title>The metabolism and importance of syntrophic acetate oxidation coupled to methane or sulfide production in haloalkaline environments.</title>
        <authorList>
            <person name="Timmers P.H.A."/>
            <person name="Vavourakis C.D."/>
            <person name="Sorokin D.Y."/>
            <person name="Sinninghe Damste J.S."/>
            <person name="Muyzer G."/>
            <person name="Stams A.J.M."/>
            <person name="Plugge C.M."/>
        </authorList>
    </citation>
    <scope>NUCLEOTIDE SEQUENCE [LARGE SCALE GENOMIC DNA]</scope>
    <source>
        <strain evidence="2">MSAO_Bac1</strain>
    </source>
</reference>
<feature type="domain" description="HTH cro/C1-type" evidence="1">
    <location>
        <begin position="7"/>
        <end position="61"/>
    </location>
</feature>
<dbReference type="InterPro" id="IPR010982">
    <property type="entry name" value="Lambda_DNA-bd_dom_sf"/>
</dbReference>
<evidence type="ECO:0000313" key="3">
    <source>
        <dbReference type="Proteomes" id="UP000285138"/>
    </source>
</evidence>
<dbReference type="Proteomes" id="UP000285138">
    <property type="component" value="Unassembled WGS sequence"/>
</dbReference>
<sequence length="75" mass="8655">MNFTKVVKKCMLKKGLRASDLARGTGYSQQYISDLLSGNRRWNETTISKICHLLNIKVRFIDANDDSFLDENDEK</sequence>
<protein>
    <submittedName>
        <fullName evidence="2">XRE family transcriptional regulator</fullName>
    </submittedName>
</protein>
<dbReference type="PROSITE" id="PS50943">
    <property type="entry name" value="HTH_CROC1"/>
    <property type="match status" value="1"/>
</dbReference>
<dbReference type="Pfam" id="PF01381">
    <property type="entry name" value="HTH_3"/>
    <property type="match status" value="1"/>
</dbReference>
<dbReference type="GO" id="GO:0003677">
    <property type="term" value="F:DNA binding"/>
    <property type="evidence" value="ECO:0007669"/>
    <property type="project" value="InterPro"/>
</dbReference>
<gene>
    <name evidence="2" type="ORF">D5R97_08255</name>
</gene>
<organism evidence="2 3">
    <name type="scientific">Candidatus Syntrophonatronum acetioxidans</name>
    <dbReference type="NCBI Taxonomy" id="1795816"/>
    <lineage>
        <taxon>Bacteria</taxon>
        <taxon>Bacillati</taxon>
        <taxon>Bacillota</taxon>
        <taxon>Clostridia</taxon>
        <taxon>Eubacteriales</taxon>
        <taxon>Syntrophomonadaceae</taxon>
        <taxon>Candidatus Syntrophonatronum</taxon>
    </lineage>
</organism>
<dbReference type="SUPFAM" id="SSF47413">
    <property type="entry name" value="lambda repressor-like DNA-binding domains"/>
    <property type="match status" value="1"/>
</dbReference>
<accession>A0A424YC71</accession>
<dbReference type="EMBL" id="QZAA01000216">
    <property type="protein sequence ID" value="RQD74122.1"/>
    <property type="molecule type" value="Genomic_DNA"/>
</dbReference>
<name>A0A424YC71_9FIRM</name>
<dbReference type="Gene3D" id="1.10.260.40">
    <property type="entry name" value="lambda repressor-like DNA-binding domains"/>
    <property type="match status" value="1"/>
</dbReference>
<dbReference type="AlphaFoldDB" id="A0A424YC71"/>
<evidence type="ECO:0000259" key="1">
    <source>
        <dbReference type="PROSITE" id="PS50943"/>
    </source>
</evidence>
<proteinExistence type="predicted"/>